<dbReference type="InterPro" id="IPR000014">
    <property type="entry name" value="PAS"/>
</dbReference>
<gene>
    <name evidence="10" type="ordered locus">Hsero_4524</name>
</gene>
<dbReference type="InterPro" id="IPR003661">
    <property type="entry name" value="HisK_dim/P_dom"/>
</dbReference>
<dbReference type="EMBL" id="CP002039">
    <property type="protein sequence ID" value="ADJ65990.1"/>
    <property type="molecule type" value="Genomic_DNA"/>
</dbReference>
<dbReference type="Pfam" id="PF02518">
    <property type="entry name" value="HATPase_c"/>
    <property type="match status" value="1"/>
</dbReference>
<dbReference type="InterPro" id="IPR035965">
    <property type="entry name" value="PAS-like_dom_sf"/>
</dbReference>
<keyword evidence="8" id="KW-0902">Two-component regulatory system</keyword>
<feature type="domain" description="Histidine kinase" evidence="9">
    <location>
        <begin position="308"/>
        <end position="524"/>
    </location>
</feature>
<evidence type="ECO:0000256" key="8">
    <source>
        <dbReference type="ARBA" id="ARBA00023012"/>
    </source>
</evidence>
<dbReference type="Gene3D" id="3.30.450.20">
    <property type="entry name" value="PAS domain"/>
    <property type="match status" value="1"/>
</dbReference>
<dbReference type="PROSITE" id="PS50109">
    <property type="entry name" value="HIS_KIN"/>
    <property type="match status" value="1"/>
</dbReference>
<dbReference type="Pfam" id="PF00512">
    <property type="entry name" value="HisKA"/>
    <property type="match status" value="1"/>
</dbReference>
<evidence type="ECO:0000256" key="3">
    <source>
        <dbReference type="ARBA" id="ARBA00022553"/>
    </source>
</evidence>
<dbReference type="GeneID" id="29392533"/>
<dbReference type="STRING" id="757424.Hsero_4524"/>
<name>D8IWV3_HERSS</name>
<keyword evidence="4" id="KW-0808">Transferase</keyword>
<dbReference type="CDD" id="cd00082">
    <property type="entry name" value="HisKA"/>
    <property type="match status" value="1"/>
</dbReference>
<dbReference type="Gene3D" id="3.30.565.10">
    <property type="entry name" value="Histidine kinase-like ATPase, C-terminal domain"/>
    <property type="match status" value="1"/>
</dbReference>
<dbReference type="EC" id="2.7.13.3" evidence="2"/>
<dbReference type="InterPro" id="IPR013655">
    <property type="entry name" value="PAS_fold_3"/>
</dbReference>
<dbReference type="eggNOG" id="COG4191">
    <property type="taxonomic scope" value="Bacteria"/>
</dbReference>
<evidence type="ECO:0000313" key="11">
    <source>
        <dbReference type="Proteomes" id="UP000000329"/>
    </source>
</evidence>
<evidence type="ECO:0000256" key="4">
    <source>
        <dbReference type="ARBA" id="ARBA00022679"/>
    </source>
</evidence>
<dbReference type="RefSeq" id="WP_013236443.1">
    <property type="nucleotide sequence ID" value="NC_014323.1"/>
</dbReference>
<dbReference type="SUPFAM" id="SSF55874">
    <property type="entry name" value="ATPase domain of HSP90 chaperone/DNA topoisomerase II/histidine kinase"/>
    <property type="match status" value="1"/>
</dbReference>
<dbReference type="InterPro" id="IPR004358">
    <property type="entry name" value="Sig_transdc_His_kin-like_C"/>
</dbReference>
<evidence type="ECO:0000256" key="7">
    <source>
        <dbReference type="ARBA" id="ARBA00022840"/>
    </source>
</evidence>
<dbReference type="CDD" id="cd00130">
    <property type="entry name" value="PAS"/>
    <property type="match status" value="1"/>
</dbReference>
<keyword evidence="7" id="KW-0067">ATP-binding</keyword>
<evidence type="ECO:0000313" key="10">
    <source>
        <dbReference type="EMBL" id="ADJ65990.1"/>
    </source>
</evidence>
<evidence type="ECO:0000256" key="2">
    <source>
        <dbReference type="ARBA" id="ARBA00012438"/>
    </source>
</evidence>
<keyword evidence="5" id="KW-0547">Nucleotide-binding</keyword>
<dbReference type="SMART" id="SM00388">
    <property type="entry name" value="HisKA"/>
    <property type="match status" value="1"/>
</dbReference>
<dbReference type="Gene3D" id="2.10.70.100">
    <property type="match status" value="1"/>
</dbReference>
<keyword evidence="6 10" id="KW-0418">Kinase</keyword>
<evidence type="ECO:0000256" key="5">
    <source>
        <dbReference type="ARBA" id="ARBA00022741"/>
    </source>
</evidence>
<dbReference type="PANTHER" id="PTHR43065">
    <property type="entry name" value="SENSOR HISTIDINE KINASE"/>
    <property type="match status" value="1"/>
</dbReference>
<dbReference type="Pfam" id="PF08447">
    <property type="entry name" value="PAS_3"/>
    <property type="match status" value="1"/>
</dbReference>
<proteinExistence type="predicted"/>
<keyword evidence="3" id="KW-0597">Phosphoprotein</keyword>
<dbReference type="SMART" id="SM00387">
    <property type="entry name" value="HATPase_c"/>
    <property type="match status" value="1"/>
</dbReference>
<dbReference type="Gene3D" id="3.30.450.40">
    <property type="match status" value="1"/>
</dbReference>
<dbReference type="SUPFAM" id="SSF47384">
    <property type="entry name" value="Homodimeric domain of signal transducing histidine kinase"/>
    <property type="match status" value="1"/>
</dbReference>
<dbReference type="HOGENOM" id="CLU_519505_0_0_4"/>
<dbReference type="Proteomes" id="UP000000329">
    <property type="component" value="Chromosome"/>
</dbReference>
<dbReference type="PANTHER" id="PTHR43065:SF10">
    <property type="entry name" value="PEROXIDE STRESS-ACTIVATED HISTIDINE KINASE MAK3"/>
    <property type="match status" value="1"/>
</dbReference>
<dbReference type="InterPro" id="IPR036097">
    <property type="entry name" value="HisK_dim/P_sf"/>
</dbReference>
<dbReference type="InterPro" id="IPR029016">
    <property type="entry name" value="GAF-like_dom_sf"/>
</dbReference>
<accession>D8IWV3</accession>
<evidence type="ECO:0000259" key="9">
    <source>
        <dbReference type="PROSITE" id="PS50109"/>
    </source>
</evidence>
<dbReference type="AlphaFoldDB" id="D8IWV3"/>
<comment type="catalytic activity">
    <reaction evidence="1">
        <text>ATP + protein L-histidine = ADP + protein N-phospho-L-histidine.</text>
        <dbReference type="EC" id="2.7.13.3"/>
    </reaction>
</comment>
<dbReference type="InterPro" id="IPR005467">
    <property type="entry name" value="His_kinase_dom"/>
</dbReference>
<reference evidence="10 11" key="1">
    <citation type="submission" date="2010-04" db="EMBL/GenBank/DDBJ databases">
        <title>The genome of Herbaspirillum seropedicae SmR1, an endophytic, nitrogen-fixing, plant-growth promoting beta-Proteobacteria.</title>
        <authorList>
            <person name="Pedrosa F.O."/>
            <person name="Monteiro R.A."/>
            <person name="Wassem R."/>
            <person name="Cruz L.M."/>
            <person name="Ayub R.A."/>
            <person name="Colauto N.B."/>
            <person name="Fernandez M.A."/>
            <person name="Fungaro M.H.P."/>
            <person name="Grisard E.C."/>
            <person name="Hungria M."/>
            <person name="Madeira H.M.F."/>
            <person name="Nodari R.O."/>
            <person name="Osaku C.A."/>
            <person name="Petzl-Erler M.L."/>
            <person name="Terenzi H."/>
            <person name="Vieira L.G.E."/>
            <person name="Almeida M.I.M."/>
            <person name="Alves L.R."/>
            <person name="Arantes O.M.N."/>
            <person name="Balsanelli E."/>
            <person name="Barcellos F.G."/>
            <person name="Baura V.A."/>
            <person name="Binde D.R."/>
            <person name="Campo R.J."/>
            <person name="Chubatsu L.S."/>
            <person name="Chueire L.M.O."/>
            <person name="Ciferri R.R."/>
            <person name="Correa L.C."/>
            <person name="da Conceicao Silva J.L."/>
            <person name="Dabul A.N.G."/>
            <person name="Dambros B.P."/>
            <person name="Faoro H."/>
            <person name="Favetti A."/>
            <person name="Friedermann G."/>
            <person name="Furlaneto M.C."/>
            <person name="Gasques L.S."/>
            <person name="Gimenes C.C.T."/>
            <person name="Gioppo N.M.R."/>
            <person name="Glienke-Blanco C."/>
            <person name="Godoy L.P."/>
            <person name="Guerra M.P."/>
            <person name="Karp S."/>
            <person name="Kava-Cordeiro V."/>
            <person name="Margarido V.P."/>
            <person name="Mathioni S.M."/>
            <person name="Menck-Soares M.A."/>
            <person name="Murace N.K."/>
            <person name="Nicolas M.F."/>
            <person name="Oliveira C.E.C."/>
            <person name="Pagnan N.A.B."/>
            <person name="Pamphile J.A."/>
            <person name="Patussi E.V."/>
            <person name="Pereira L.F.P."/>
            <person name="Pereira-Ferrari L."/>
            <person name="Pinto F.G.S."/>
            <person name="Precoma C."/>
            <person name="Prioli A.J."/>
            <person name="Prioli S.M.A.P."/>
            <person name="Raittz R.T."/>
            <person name="Ramos H.J.O."/>
            <person name="Ribeiro E.M.S.F."/>
            <person name="Rigo L.U."/>
            <person name="Rocha C.L.M.S.C."/>
            <person name="Rocha S.N."/>
            <person name="Santos K."/>
            <person name="Satori D."/>
            <person name="Silva A.G."/>
            <person name="Simao R.C.G."/>
            <person name="Soares M.A.M."/>
            <person name="Souza E.M."/>
            <person name="Steffens M.B.R."/>
            <person name="Steindel M."/>
            <person name="Tadra-Sfeir M.Z."/>
            <person name="Takahashi E.K."/>
            <person name="Torres R.A."/>
            <person name="Valle J.S."/>
            <person name="Vernal J.I."/>
            <person name="Vilas-Boas L.A."/>
            <person name="Watanabe M.A.E."/>
            <person name="Weiss V.A."/>
            <person name="Yates M.A."/>
            <person name="Souza E.M."/>
        </authorList>
    </citation>
    <scope>NUCLEOTIDE SEQUENCE [LARGE SCALE GENOMIC DNA]</scope>
    <source>
        <strain evidence="10 11">SmR1</strain>
    </source>
</reference>
<dbReference type="InterPro" id="IPR036890">
    <property type="entry name" value="HATPase_C_sf"/>
</dbReference>
<evidence type="ECO:0000256" key="6">
    <source>
        <dbReference type="ARBA" id="ARBA00022777"/>
    </source>
</evidence>
<organism evidence="10 11">
    <name type="scientific">Herbaspirillum seropedicae (strain SmR1)</name>
    <dbReference type="NCBI Taxonomy" id="757424"/>
    <lineage>
        <taxon>Bacteria</taxon>
        <taxon>Pseudomonadati</taxon>
        <taxon>Pseudomonadota</taxon>
        <taxon>Betaproteobacteria</taxon>
        <taxon>Burkholderiales</taxon>
        <taxon>Oxalobacteraceae</taxon>
        <taxon>Herbaspirillum</taxon>
    </lineage>
</organism>
<evidence type="ECO:0000256" key="1">
    <source>
        <dbReference type="ARBA" id="ARBA00000085"/>
    </source>
</evidence>
<dbReference type="PRINTS" id="PR00344">
    <property type="entry name" value="BCTRLSENSOR"/>
</dbReference>
<keyword evidence="11" id="KW-1185">Reference proteome</keyword>
<dbReference type="GO" id="GO:0005524">
    <property type="term" value="F:ATP binding"/>
    <property type="evidence" value="ECO:0007669"/>
    <property type="project" value="UniProtKB-KW"/>
</dbReference>
<dbReference type="SUPFAM" id="SSF55781">
    <property type="entry name" value="GAF domain-like"/>
    <property type="match status" value="1"/>
</dbReference>
<dbReference type="GO" id="GO:0000155">
    <property type="term" value="F:phosphorelay sensor kinase activity"/>
    <property type="evidence" value="ECO:0007669"/>
    <property type="project" value="InterPro"/>
</dbReference>
<dbReference type="SUPFAM" id="SSF55785">
    <property type="entry name" value="PYP-like sensor domain (PAS domain)"/>
    <property type="match status" value="1"/>
</dbReference>
<protein>
    <recommendedName>
        <fullName evidence="2">histidine kinase</fullName>
        <ecNumber evidence="2">2.7.13.3</ecNumber>
    </recommendedName>
</protein>
<dbReference type="NCBIfam" id="TIGR00229">
    <property type="entry name" value="sensory_box"/>
    <property type="match status" value="1"/>
</dbReference>
<dbReference type="Gene3D" id="1.10.287.130">
    <property type="match status" value="1"/>
</dbReference>
<sequence>MSAHAHLPAGPADPDDSTRLLQALRELSALLDPLRLKPAIARAACAVTGARHCLLVRTTPEGLLIEAEALCQDQSILDARRNRAVAEDELQGLLALPLMHGQQALGTLYLQWEAALPERTRALAAQFADYAAVALANALAHAHLLQENEQLTCAEKELRTSQELLKQGERFNHTGSMRYLVREDLMYCSDELCRIYGLAPGRNCITYEEFAAIMHPDDRQEVVETVNAAVAMGGTIRVEHRICRQDTGEVRYLSGIGKPIWRDGTFTEYVGTATDITVRRQNEYAIRAAQIDMERVSRANTVGQLTASIAHEINQPLMSIVANAGASLRWLDRPVPDLEHARTGLRDIIAEGQRAGGIISGLRDLTRNAAPVCERVNLHAVIRHILTLSRSELERREVSLLLSLTPADAFVLGDQVQLQQVMLNLVVNAIEAMSSMPEHARVLSITASSCDEQRIEVKVQDSGEGIAPEAMRRVFDAFYTTKDSGMGMGLAICRSIIENHRGRLRVAAAQPHGALFSFDLPRVP</sequence>
<dbReference type="InterPro" id="IPR003594">
    <property type="entry name" value="HATPase_dom"/>
</dbReference>
<dbReference type="KEGG" id="hse:Hsero_4524"/>